<keyword evidence="2" id="KW-1185">Reference proteome</keyword>
<gene>
    <name evidence="1" type="ORF">GCM10008961_16300</name>
</gene>
<reference evidence="2" key="1">
    <citation type="journal article" date="2019" name="Int. J. Syst. Evol. Microbiol.">
        <title>The Global Catalogue of Microorganisms (GCM) 10K type strain sequencing project: providing services to taxonomists for standard genome sequencing and annotation.</title>
        <authorList>
            <consortium name="The Broad Institute Genomics Platform"/>
            <consortium name="The Broad Institute Genome Sequencing Center for Infectious Disease"/>
            <person name="Wu L."/>
            <person name="Ma J."/>
        </authorList>
    </citation>
    <scope>NUCLEOTIDE SEQUENCE [LARGE SCALE GENOMIC DNA]</scope>
    <source>
        <strain evidence="2">JCM 31406</strain>
    </source>
</reference>
<proteinExistence type="predicted"/>
<evidence type="ECO:0008006" key="3">
    <source>
        <dbReference type="Google" id="ProtNLM"/>
    </source>
</evidence>
<name>A0ABQ2SEX2_9DEIO</name>
<accession>A0ABQ2SEX2</accession>
<organism evidence="1 2">
    <name type="scientific">Deinococcus knuensis</name>
    <dbReference type="NCBI Taxonomy" id="1837380"/>
    <lineage>
        <taxon>Bacteria</taxon>
        <taxon>Thermotogati</taxon>
        <taxon>Deinococcota</taxon>
        <taxon>Deinococci</taxon>
        <taxon>Deinococcales</taxon>
        <taxon>Deinococcaceae</taxon>
        <taxon>Deinococcus</taxon>
    </lineage>
</organism>
<protein>
    <recommendedName>
        <fullName evidence="3">Transposase DDE domain-containing protein</fullName>
    </recommendedName>
</protein>
<comment type="caution">
    <text evidence="1">The sequence shown here is derived from an EMBL/GenBank/DDBJ whole genome shotgun (WGS) entry which is preliminary data.</text>
</comment>
<evidence type="ECO:0000313" key="2">
    <source>
        <dbReference type="Proteomes" id="UP000620633"/>
    </source>
</evidence>
<sequence length="92" mass="9726">MYRLNALPPALPARAVGKPTGSVQNGMRAALLLARGGFGGWMGGLTERKRSLYTLVKRLNHFRACAGSAAARLSGAALRFLPADRSSFDIPG</sequence>
<dbReference type="Proteomes" id="UP000620633">
    <property type="component" value="Unassembled WGS sequence"/>
</dbReference>
<evidence type="ECO:0000313" key="1">
    <source>
        <dbReference type="EMBL" id="GGS25566.1"/>
    </source>
</evidence>
<dbReference type="EMBL" id="BMQO01000005">
    <property type="protein sequence ID" value="GGS25566.1"/>
    <property type="molecule type" value="Genomic_DNA"/>
</dbReference>